<keyword evidence="1" id="KW-0805">Transcription regulation</keyword>
<proteinExistence type="predicted"/>
<feature type="domain" description="HTH luxR-type" evidence="5">
    <location>
        <begin position="18"/>
        <end position="83"/>
    </location>
</feature>
<comment type="caution">
    <text evidence="6">The sequence shown here is derived from an EMBL/GenBank/DDBJ whole genome shotgun (WGS) entry which is preliminary data.</text>
</comment>
<dbReference type="PANTHER" id="PTHR44688">
    <property type="entry name" value="DNA-BINDING TRANSCRIPTIONAL ACTIVATOR DEVR_DOSR"/>
    <property type="match status" value="1"/>
</dbReference>
<dbReference type="PRINTS" id="PR00038">
    <property type="entry name" value="HTHLUXR"/>
</dbReference>
<dbReference type="SUPFAM" id="SSF46894">
    <property type="entry name" value="C-terminal effector domain of the bipartite response regulators"/>
    <property type="match status" value="1"/>
</dbReference>
<evidence type="ECO:0000256" key="4">
    <source>
        <dbReference type="SAM" id="MobiDB-lite"/>
    </source>
</evidence>
<sequence length="92" mass="10326">MTQIQNDNRPDIDLPPGNPRNPANLTDREFEVMSHVGRGESNADIARALYLSVNTVKTHLRHAYRRIGVSRRVDAVLWASRYAPQRATGDSA</sequence>
<dbReference type="InterPro" id="IPR036388">
    <property type="entry name" value="WH-like_DNA-bd_sf"/>
</dbReference>
<evidence type="ECO:0000313" key="6">
    <source>
        <dbReference type="EMBL" id="GAA5144110.1"/>
    </source>
</evidence>
<dbReference type="PANTHER" id="PTHR44688:SF16">
    <property type="entry name" value="DNA-BINDING TRANSCRIPTIONAL ACTIVATOR DEVR_DOSR"/>
    <property type="match status" value="1"/>
</dbReference>
<evidence type="ECO:0000256" key="2">
    <source>
        <dbReference type="ARBA" id="ARBA00023125"/>
    </source>
</evidence>
<evidence type="ECO:0000256" key="1">
    <source>
        <dbReference type="ARBA" id="ARBA00023015"/>
    </source>
</evidence>
<evidence type="ECO:0000256" key="3">
    <source>
        <dbReference type="ARBA" id="ARBA00023163"/>
    </source>
</evidence>
<organism evidence="6 7">
    <name type="scientific">Nocardioides marinquilinus</name>
    <dbReference type="NCBI Taxonomy" id="1210400"/>
    <lineage>
        <taxon>Bacteria</taxon>
        <taxon>Bacillati</taxon>
        <taxon>Actinomycetota</taxon>
        <taxon>Actinomycetes</taxon>
        <taxon>Propionibacteriales</taxon>
        <taxon>Nocardioidaceae</taxon>
        <taxon>Nocardioides</taxon>
    </lineage>
</organism>
<keyword evidence="3" id="KW-0804">Transcription</keyword>
<evidence type="ECO:0000259" key="5">
    <source>
        <dbReference type="PROSITE" id="PS50043"/>
    </source>
</evidence>
<reference evidence="7" key="1">
    <citation type="journal article" date="2019" name="Int. J. Syst. Evol. Microbiol.">
        <title>The Global Catalogue of Microorganisms (GCM) 10K type strain sequencing project: providing services to taxonomists for standard genome sequencing and annotation.</title>
        <authorList>
            <consortium name="The Broad Institute Genomics Platform"/>
            <consortium name="The Broad Institute Genome Sequencing Center for Infectious Disease"/>
            <person name="Wu L."/>
            <person name="Ma J."/>
        </authorList>
    </citation>
    <scope>NUCLEOTIDE SEQUENCE [LARGE SCALE GENOMIC DNA]</scope>
    <source>
        <strain evidence="7">JCM 18459</strain>
    </source>
</reference>
<keyword evidence="2" id="KW-0238">DNA-binding</keyword>
<dbReference type="CDD" id="cd06170">
    <property type="entry name" value="LuxR_C_like"/>
    <property type="match status" value="1"/>
</dbReference>
<dbReference type="Proteomes" id="UP001500221">
    <property type="component" value="Unassembled WGS sequence"/>
</dbReference>
<dbReference type="PROSITE" id="PS00622">
    <property type="entry name" value="HTH_LUXR_1"/>
    <property type="match status" value="1"/>
</dbReference>
<dbReference type="InterPro" id="IPR016032">
    <property type="entry name" value="Sig_transdc_resp-reg_C-effctor"/>
</dbReference>
<keyword evidence="7" id="KW-1185">Reference proteome</keyword>
<name>A0ABP9PBR5_9ACTN</name>
<dbReference type="RefSeq" id="WP_345455359.1">
    <property type="nucleotide sequence ID" value="NZ_BAABKG010000001.1"/>
</dbReference>
<dbReference type="InterPro" id="IPR000792">
    <property type="entry name" value="Tscrpt_reg_LuxR_C"/>
</dbReference>
<dbReference type="EMBL" id="BAABKG010000001">
    <property type="protein sequence ID" value="GAA5144110.1"/>
    <property type="molecule type" value="Genomic_DNA"/>
</dbReference>
<gene>
    <name evidence="6" type="ORF">GCM10023340_11130</name>
</gene>
<dbReference type="PROSITE" id="PS50043">
    <property type="entry name" value="HTH_LUXR_2"/>
    <property type="match status" value="1"/>
</dbReference>
<accession>A0ABP9PBR5</accession>
<dbReference type="Gene3D" id="1.10.10.10">
    <property type="entry name" value="Winged helix-like DNA-binding domain superfamily/Winged helix DNA-binding domain"/>
    <property type="match status" value="1"/>
</dbReference>
<dbReference type="SMART" id="SM00421">
    <property type="entry name" value="HTH_LUXR"/>
    <property type="match status" value="1"/>
</dbReference>
<evidence type="ECO:0000313" key="7">
    <source>
        <dbReference type="Proteomes" id="UP001500221"/>
    </source>
</evidence>
<feature type="region of interest" description="Disordered" evidence="4">
    <location>
        <begin position="1"/>
        <end position="25"/>
    </location>
</feature>
<dbReference type="Pfam" id="PF00196">
    <property type="entry name" value="GerE"/>
    <property type="match status" value="1"/>
</dbReference>
<protein>
    <recommendedName>
        <fullName evidence="5">HTH luxR-type domain-containing protein</fullName>
    </recommendedName>
</protein>